<gene>
    <name evidence="1" type="ORF">DPMN_193221</name>
</gene>
<evidence type="ECO:0000313" key="2">
    <source>
        <dbReference type="Proteomes" id="UP000828390"/>
    </source>
</evidence>
<proteinExistence type="predicted"/>
<dbReference type="AlphaFoldDB" id="A0A9D3Y5B4"/>
<sequence length="445" mass="51387">MFTNCLQTDRQTAGRRTLKTNVLTNFHDWAKIVNLRVFTMKTAPPTGGHVFQRAGATFELNQHIIKENILTKFNENWAKNVTSRVFTCFYYIHIEKNAPPTGGHVFSPIWTIFILVRDINKTNVLTNFHDDWAKIVYSRVFTSHVIQLTRTIFELYTQIKETNVLTKFHENWAKNVTSRKNAPPTGGHVFSPIWTIFKLVRDTGLYLSGRPLAQAYTSDNINKTNVLTNFHDDWAKIVTSSVFTSHVIELTGTIFKLNSHIKLTNVLTKFHENWAKNVTSRVFTCFHYIHIENNAPPTGGHVVSPIWTIFELFRDINKTLLTSHVIQLTRTIFELYSHIKETNVLTKFNENLAKNMTSRVFTCFHYIHIEKNSPPTGGHVFSPIWTIFELVRDINKTNVLTNFHDDWAKIVTSRVFTRKTAPPTGGHVFQRTGTTFELNQHIIKV</sequence>
<accession>A0A9D3Y5B4</accession>
<dbReference type="Proteomes" id="UP000828390">
    <property type="component" value="Unassembled WGS sequence"/>
</dbReference>
<organism evidence="1 2">
    <name type="scientific">Dreissena polymorpha</name>
    <name type="common">Zebra mussel</name>
    <name type="synonym">Mytilus polymorpha</name>
    <dbReference type="NCBI Taxonomy" id="45954"/>
    <lineage>
        <taxon>Eukaryota</taxon>
        <taxon>Metazoa</taxon>
        <taxon>Spiralia</taxon>
        <taxon>Lophotrochozoa</taxon>
        <taxon>Mollusca</taxon>
        <taxon>Bivalvia</taxon>
        <taxon>Autobranchia</taxon>
        <taxon>Heteroconchia</taxon>
        <taxon>Euheterodonta</taxon>
        <taxon>Imparidentia</taxon>
        <taxon>Neoheterodontei</taxon>
        <taxon>Myida</taxon>
        <taxon>Dreissenoidea</taxon>
        <taxon>Dreissenidae</taxon>
        <taxon>Dreissena</taxon>
    </lineage>
</organism>
<evidence type="ECO:0000313" key="1">
    <source>
        <dbReference type="EMBL" id="KAH3692885.1"/>
    </source>
</evidence>
<keyword evidence="2" id="KW-1185">Reference proteome</keyword>
<protein>
    <submittedName>
        <fullName evidence="1">Uncharacterized protein</fullName>
    </submittedName>
</protein>
<comment type="caution">
    <text evidence="1">The sequence shown here is derived from an EMBL/GenBank/DDBJ whole genome shotgun (WGS) entry which is preliminary data.</text>
</comment>
<reference evidence="1" key="2">
    <citation type="submission" date="2020-11" db="EMBL/GenBank/DDBJ databases">
        <authorList>
            <person name="McCartney M.A."/>
            <person name="Auch B."/>
            <person name="Kono T."/>
            <person name="Mallez S."/>
            <person name="Becker A."/>
            <person name="Gohl D.M."/>
            <person name="Silverstein K.A.T."/>
            <person name="Koren S."/>
            <person name="Bechman K.B."/>
            <person name="Herman A."/>
            <person name="Abrahante J.E."/>
            <person name="Garbe J."/>
        </authorList>
    </citation>
    <scope>NUCLEOTIDE SEQUENCE</scope>
    <source>
        <strain evidence="1">Duluth1</strain>
        <tissue evidence="1">Whole animal</tissue>
    </source>
</reference>
<reference evidence="1" key="1">
    <citation type="journal article" date="2019" name="bioRxiv">
        <title>The Genome of the Zebra Mussel, Dreissena polymorpha: A Resource for Invasive Species Research.</title>
        <authorList>
            <person name="McCartney M.A."/>
            <person name="Auch B."/>
            <person name="Kono T."/>
            <person name="Mallez S."/>
            <person name="Zhang Y."/>
            <person name="Obille A."/>
            <person name="Becker A."/>
            <person name="Abrahante J.E."/>
            <person name="Garbe J."/>
            <person name="Badalamenti J.P."/>
            <person name="Herman A."/>
            <person name="Mangelson H."/>
            <person name="Liachko I."/>
            <person name="Sullivan S."/>
            <person name="Sone E.D."/>
            <person name="Koren S."/>
            <person name="Silverstein K.A.T."/>
            <person name="Beckman K.B."/>
            <person name="Gohl D.M."/>
        </authorList>
    </citation>
    <scope>NUCLEOTIDE SEQUENCE</scope>
    <source>
        <strain evidence="1">Duluth1</strain>
        <tissue evidence="1">Whole animal</tissue>
    </source>
</reference>
<dbReference type="EMBL" id="JAIWYP010000018">
    <property type="protein sequence ID" value="KAH3692885.1"/>
    <property type="molecule type" value="Genomic_DNA"/>
</dbReference>
<name>A0A9D3Y5B4_DREPO</name>